<evidence type="ECO:0000313" key="2">
    <source>
        <dbReference type="EMBL" id="MDO7883396.1"/>
    </source>
</evidence>
<sequence length="272" mass="30378">MDLATVVTYVYIALWLFFIYSFAGVIVEMLYCWTIEYRGVVESRLGLLYLPFNLLYGTGGVVISLALLPFFDNPFAVFGLGLVVGTVLEYITSLVMEKAFHAVYWDYSKEFLNIQGRVCLKYALMWGGLSLVLMYVLDTLNIHVLAMIPVAIGLPVLSLLVLATIASIILTLLAYRRTREKNAYLLAKRDGADATLPDSGWRRLVDRLVPDAVLVNTFPRMSLITEYQELSGHHRKLIVWLPTIGKPTPAIVAAGERAREQEASRLVAAGQV</sequence>
<reference evidence="2 3" key="1">
    <citation type="submission" date="2023-07" db="EMBL/GenBank/DDBJ databases">
        <title>Protaetiibacter sp. nov WY-16 isolated from soil.</title>
        <authorList>
            <person name="Liu B."/>
            <person name="Wan Y."/>
        </authorList>
    </citation>
    <scope>NUCLEOTIDE SEQUENCE [LARGE SCALE GENOMIC DNA]</scope>
    <source>
        <strain evidence="2 3">WY-16</strain>
    </source>
</reference>
<proteinExistence type="predicted"/>
<feature type="transmembrane region" description="Helical" evidence="1">
    <location>
        <begin position="118"/>
        <end position="136"/>
    </location>
</feature>
<dbReference type="Proteomes" id="UP001241072">
    <property type="component" value="Unassembled WGS sequence"/>
</dbReference>
<dbReference type="Pfam" id="PF06541">
    <property type="entry name" value="ABC_trans_CmpB"/>
    <property type="match status" value="1"/>
</dbReference>
<dbReference type="EMBL" id="JAUQUB010000005">
    <property type="protein sequence ID" value="MDO7883396.1"/>
    <property type="molecule type" value="Genomic_DNA"/>
</dbReference>
<dbReference type="RefSeq" id="WP_305003823.1">
    <property type="nucleotide sequence ID" value="NZ_JAUQUB010000005.1"/>
</dbReference>
<feature type="transmembrane region" description="Helical" evidence="1">
    <location>
        <begin position="12"/>
        <end position="35"/>
    </location>
</feature>
<feature type="transmembrane region" description="Helical" evidence="1">
    <location>
        <begin position="77"/>
        <end position="97"/>
    </location>
</feature>
<keyword evidence="1" id="KW-0812">Transmembrane</keyword>
<evidence type="ECO:0000313" key="3">
    <source>
        <dbReference type="Proteomes" id="UP001241072"/>
    </source>
</evidence>
<comment type="caution">
    <text evidence="2">The sequence shown here is derived from an EMBL/GenBank/DDBJ whole genome shotgun (WGS) entry which is preliminary data.</text>
</comment>
<keyword evidence="1" id="KW-0472">Membrane</keyword>
<keyword evidence="1" id="KW-1133">Transmembrane helix</keyword>
<accession>A0ABT9BQT3</accession>
<dbReference type="InterPro" id="IPR010540">
    <property type="entry name" value="CmpB_TMEM229"/>
</dbReference>
<gene>
    <name evidence="2" type="ORF">Q5716_14270</name>
</gene>
<feature type="transmembrane region" description="Helical" evidence="1">
    <location>
        <begin position="142"/>
        <end position="175"/>
    </location>
</feature>
<keyword evidence="3" id="KW-1185">Reference proteome</keyword>
<evidence type="ECO:0000256" key="1">
    <source>
        <dbReference type="SAM" id="Phobius"/>
    </source>
</evidence>
<organism evidence="2 3">
    <name type="scientific">Antiquaquibacter soli</name>
    <dbReference type="NCBI Taxonomy" id="3064523"/>
    <lineage>
        <taxon>Bacteria</taxon>
        <taxon>Bacillati</taxon>
        <taxon>Actinomycetota</taxon>
        <taxon>Actinomycetes</taxon>
        <taxon>Micrococcales</taxon>
        <taxon>Microbacteriaceae</taxon>
        <taxon>Antiquaquibacter</taxon>
    </lineage>
</organism>
<name>A0ABT9BQT3_9MICO</name>
<protein>
    <submittedName>
        <fullName evidence="2">ABC transporter permease</fullName>
    </submittedName>
</protein>
<feature type="transmembrane region" description="Helical" evidence="1">
    <location>
        <begin position="47"/>
        <end position="71"/>
    </location>
</feature>